<dbReference type="Pfam" id="PF00437">
    <property type="entry name" value="T2SSE"/>
    <property type="match status" value="1"/>
</dbReference>
<dbReference type="PANTHER" id="PTHR30486">
    <property type="entry name" value="TWITCHING MOTILITY PROTEIN PILT"/>
    <property type="match status" value="1"/>
</dbReference>
<dbReference type="RefSeq" id="WP_091154999.1">
    <property type="nucleotide sequence ID" value="NZ_FNOT01000005.1"/>
</dbReference>
<dbReference type="CDD" id="cd01130">
    <property type="entry name" value="VirB11-like_ATPase"/>
    <property type="match status" value="1"/>
</dbReference>
<dbReference type="Gene3D" id="3.40.50.300">
    <property type="entry name" value="P-loop containing nucleotide triphosphate hydrolases"/>
    <property type="match status" value="1"/>
</dbReference>
<dbReference type="PANTHER" id="PTHR30486:SF15">
    <property type="entry name" value="TYPE II_IV SECRETION SYSTEM ATPASE"/>
    <property type="match status" value="1"/>
</dbReference>
<protein>
    <submittedName>
        <fullName evidence="4">Pilus assembly protein CpaF</fullName>
    </submittedName>
</protein>
<gene>
    <name evidence="4" type="ORF">SAMN05660209_02087</name>
</gene>
<accession>A0A1H3HFK5</accession>
<organism evidence="4 5">
    <name type="scientific">Geodermatophilus africanus</name>
    <dbReference type="NCBI Taxonomy" id="1137993"/>
    <lineage>
        <taxon>Bacteria</taxon>
        <taxon>Bacillati</taxon>
        <taxon>Actinomycetota</taxon>
        <taxon>Actinomycetes</taxon>
        <taxon>Geodermatophilales</taxon>
        <taxon>Geodermatophilaceae</taxon>
        <taxon>Geodermatophilus</taxon>
    </lineage>
</organism>
<evidence type="ECO:0000256" key="2">
    <source>
        <dbReference type="SAM" id="MobiDB-lite"/>
    </source>
</evidence>
<feature type="domain" description="Bacterial type II secretion system protein E" evidence="3">
    <location>
        <begin position="115"/>
        <end position="394"/>
    </location>
</feature>
<evidence type="ECO:0000313" key="5">
    <source>
        <dbReference type="Proteomes" id="UP000198921"/>
    </source>
</evidence>
<dbReference type="AlphaFoldDB" id="A0A1H3HFK5"/>
<feature type="region of interest" description="Disordered" evidence="2">
    <location>
        <begin position="1"/>
        <end position="45"/>
    </location>
</feature>
<dbReference type="GO" id="GO:0016887">
    <property type="term" value="F:ATP hydrolysis activity"/>
    <property type="evidence" value="ECO:0007669"/>
    <property type="project" value="InterPro"/>
</dbReference>
<dbReference type="EMBL" id="FNOT01000005">
    <property type="protein sequence ID" value="SDY14251.1"/>
    <property type="molecule type" value="Genomic_DNA"/>
</dbReference>
<dbReference type="InterPro" id="IPR050921">
    <property type="entry name" value="T4SS_GSP_E_ATPase"/>
</dbReference>
<dbReference type="SUPFAM" id="SSF52540">
    <property type="entry name" value="P-loop containing nucleoside triphosphate hydrolases"/>
    <property type="match status" value="1"/>
</dbReference>
<dbReference type="OrthoDB" id="9810761at2"/>
<sequence length="473" mass="51541">MNLASRLAAAQGRTPAPEVPAAPSVVPQPRPVTPALASTPPVPPTDALTRLKDRVAKALFERMGNRMNDPSLSEEQLRAVVLGELDEVVEEERVPLSADERARLTAELADDVLGYGPLQRLLDDPTVTEIMCNGPDAVYVEQGGRLVRTAARFTSEEHLRRVIDRIVSRVGRRIDESSPLVDARLADGSRVNAIIPPLAFSGSTLTIRKFSKDPFTVDDLIAFGSLSPEMAELLRACVEARLNVIVSGGTGTGKTTLLNVLSSFIPEGERIVTIEDAVELQLQQDHVVRLESRPPNIEGRGAITIRDLVRNSLRMRPDRIVVGECRGGESLDMLQAMNTGHDGSLSTVHANSPRDAIARLETLVLMAGMDLPLRAIREQIASAVDVVVQLSRLRDGTRRVTHVTEVQGMEGETVTLQDAFLFDYSAGVDAAGRFLGKPVPTGVRPRFTDRFDELGIRVSPRVFGTVEPRRGWS</sequence>
<dbReference type="InterPro" id="IPR027417">
    <property type="entry name" value="P-loop_NTPase"/>
</dbReference>
<evidence type="ECO:0000313" key="4">
    <source>
        <dbReference type="EMBL" id="SDY14251.1"/>
    </source>
</evidence>
<feature type="compositionally biased region" description="Low complexity" evidence="2">
    <location>
        <begin position="15"/>
        <end position="25"/>
    </location>
</feature>
<evidence type="ECO:0000259" key="3">
    <source>
        <dbReference type="Pfam" id="PF00437"/>
    </source>
</evidence>
<reference evidence="5" key="1">
    <citation type="submission" date="2016-10" db="EMBL/GenBank/DDBJ databases">
        <authorList>
            <person name="Varghese N."/>
            <person name="Submissions S."/>
        </authorList>
    </citation>
    <scope>NUCLEOTIDE SEQUENCE [LARGE SCALE GENOMIC DNA]</scope>
    <source>
        <strain evidence="5">DSM 45422</strain>
    </source>
</reference>
<dbReference type="FunFam" id="3.40.50.300:FF:000521">
    <property type="entry name" value="Type II secretion system protein E"/>
    <property type="match status" value="1"/>
</dbReference>
<keyword evidence="5" id="KW-1185">Reference proteome</keyword>
<dbReference type="InterPro" id="IPR001482">
    <property type="entry name" value="T2SS/T4SS_dom"/>
</dbReference>
<comment type="similarity">
    <text evidence="1">Belongs to the GSP E family.</text>
</comment>
<dbReference type="Proteomes" id="UP000198921">
    <property type="component" value="Unassembled WGS sequence"/>
</dbReference>
<proteinExistence type="inferred from homology"/>
<name>A0A1H3HFK5_9ACTN</name>
<dbReference type="Gene3D" id="3.30.450.380">
    <property type="match status" value="1"/>
</dbReference>
<evidence type="ECO:0000256" key="1">
    <source>
        <dbReference type="ARBA" id="ARBA00006611"/>
    </source>
</evidence>
<dbReference type="STRING" id="1137993.SAMN05660209_02087"/>